<gene>
    <name evidence="1" type="primary">Vigan.08G246300</name>
    <name evidence="1" type="ORF">VIGAN_08246300</name>
</gene>
<proteinExistence type="predicted"/>
<dbReference type="AlphaFoldDB" id="A0A0S3SS87"/>
<protein>
    <submittedName>
        <fullName evidence="1">Uncharacterized protein</fullName>
    </submittedName>
</protein>
<sequence length="69" mass="7589">LEDVFGLGRDGLTTAVKENDSGYFRLYTAVDKSRKGCIIWIISANSRSVKPKLVEPAGRNLHSTPSPVR</sequence>
<dbReference type="Proteomes" id="UP000291084">
    <property type="component" value="Chromosome 8"/>
</dbReference>
<name>A0A0S3SS87_PHAAN</name>
<evidence type="ECO:0000313" key="1">
    <source>
        <dbReference type="EMBL" id="BAT95694.1"/>
    </source>
</evidence>
<accession>A0A0S3SS87</accession>
<keyword evidence="2" id="KW-1185">Reference proteome</keyword>
<feature type="non-terminal residue" evidence="1">
    <location>
        <position position="1"/>
    </location>
</feature>
<dbReference type="EMBL" id="AP015041">
    <property type="protein sequence ID" value="BAT95694.1"/>
    <property type="molecule type" value="Genomic_DNA"/>
</dbReference>
<organism evidence="1 2">
    <name type="scientific">Vigna angularis var. angularis</name>
    <dbReference type="NCBI Taxonomy" id="157739"/>
    <lineage>
        <taxon>Eukaryota</taxon>
        <taxon>Viridiplantae</taxon>
        <taxon>Streptophyta</taxon>
        <taxon>Embryophyta</taxon>
        <taxon>Tracheophyta</taxon>
        <taxon>Spermatophyta</taxon>
        <taxon>Magnoliopsida</taxon>
        <taxon>eudicotyledons</taxon>
        <taxon>Gunneridae</taxon>
        <taxon>Pentapetalae</taxon>
        <taxon>rosids</taxon>
        <taxon>fabids</taxon>
        <taxon>Fabales</taxon>
        <taxon>Fabaceae</taxon>
        <taxon>Papilionoideae</taxon>
        <taxon>50 kb inversion clade</taxon>
        <taxon>NPAAA clade</taxon>
        <taxon>indigoferoid/millettioid clade</taxon>
        <taxon>Phaseoleae</taxon>
        <taxon>Vigna</taxon>
    </lineage>
</organism>
<evidence type="ECO:0000313" key="2">
    <source>
        <dbReference type="Proteomes" id="UP000291084"/>
    </source>
</evidence>
<reference evidence="1 2" key="1">
    <citation type="journal article" date="2015" name="Sci. Rep.">
        <title>The power of single molecule real-time sequencing technology in the de novo assembly of a eukaryotic genome.</title>
        <authorList>
            <person name="Sakai H."/>
            <person name="Naito K."/>
            <person name="Ogiso-Tanaka E."/>
            <person name="Takahashi Y."/>
            <person name="Iseki K."/>
            <person name="Muto C."/>
            <person name="Satou K."/>
            <person name="Teruya K."/>
            <person name="Shiroma A."/>
            <person name="Shimoji M."/>
            <person name="Hirano T."/>
            <person name="Itoh T."/>
            <person name="Kaga A."/>
            <person name="Tomooka N."/>
        </authorList>
    </citation>
    <scope>NUCLEOTIDE SEQUENCE [LARGE SCALE GENOMIC DNA]</scope>
    <source>
        <strain evidence="2">cv. Shumari</strain>
    </source>
</reference>